<organism evidence="1 2">
    <name type="scientific">Halobacillus amylolyticus</name>
    <dbReference type="NCBI Taxonomy" id="2932259"/>
    <lineage>
        <taxon>Bacteria</taxon>
        <taxon>Bacillati</taxon>
        <taxon>Bacillota</taxon>
        <taxon>Bacilli</taxon>
        <taxon>Bacillales</taxon>
        <taxon>Bacillaceae</taxon>
        <taxon>Halobacillus</taxon>
    </lineage>
</organism>
<evidence type="ECO:0000313" key="2">
    <source>
        <dbReference type="Proteomes" id="UP000830326"/>
    </source>
</evidence>
<keyword evidence="1" id="KW-0649">Protein kinase inhibitor</keyword>
<accession>A0ABY4H9C9</accession>
<sequence>MNLEQLPGRILNLTFERAVELGLDEEFIDLIVEELNRRKQEKKARIKKVK</sequence>
<keyword evidence="2" id="KW-1185">Reference proteome</keyword>
<dbReference type="Pfam" id="PF08970">
    <property type="entry name" value="Sda"/>
    <property type="match status" value="1"/>
</dbReference>
<reference evidence="1" key="1">
    <citation type="submission" date="2022-04" db="EMBL/GenBank/DDBJ databases">
        <title>Halobacillus sp. isolated from saltern.</title>
        <authorList>
            <person name="Won M."/>
            <person name="Lee C.-M."/>
            <person name="Woen H.-Y."/>
            <person name="Kwon S.-W."/>
        </authorList>
    </citation>
    <scope>NUCLEOTIDE SEQUENCE</scope>
    <source>
        <strain evidence="1">SSHM10-5</strain>
    </source>
</reference>
<dbReference type="InterPro" id="IPR015064">
    <property type="entry name" value="Sda"/>
</dbReference>
<dbReference type="RefSeq" id="WP_245030670.1">
    <property type="nucleotide sequence ID" value="NZ_CP095075.1"/>
</dbReference>
<protein>
    <submittedName>
        <fullName evidence="1">Sporulation histidine kinase inhibitor Sda</fullName>
    </submittedName>
</protein>
<dbReference type="InterPro" id="IPR036916">
    <property type="entry name" value="Sda_sf"/>
</dbReference>
<gene>
    <name evidence="1" type="ORF">MUO15_15905</name>
</gene>
<dbReference type="GO" id="GO:0004860">
    <property type="term" value="F:protein kinase inhibitor activity"/>
    <property type="evidence" value="ECO:0007669"/>
    <property type="project" value="UniProtKB-KW"/>
</dbReference>
<dbReference type="SUPFAM" id="SSF100985">
    <property type="entry name" value="Sporulation inhibitor Sda"/>
    <property type="match status" value="1"/>
</dbReference>
<proteinExistence type="predicted"/>
<name>A0ABY4H9C9_9BACI</name>
<dbReference type="EMBL" id="CP095075">
    <property type="protein sequence ID" value="UOR11067.1"/>
    <property type="molecule type" value="Genomic_DNA"/>
</dbReference>
<evidence type="ECO:0000313" key="1">
    <source>
        <dbReference type="EMBL" id="UOR11067.1"/>
    </source>
</evidence>
<dbReference type="Proteomes" id="UP000830326">
    <property type="component" value="Chromosome"/>
</dbReference>
<dbReference type="Gene3D" id="1.10.287.1100">
    <property type="entry name" value="Sporulation inhibitor A"/>
    <property type="match status" value="1"/>
</dbReference>